<comment type="caution">
    <text evidence="3">The sequence shown here is derived from an EMBL/GenBank/DDBJ whole genome shotgun (WGS) entry which is preliminary data.</text>
</comment>
<proteinExistence type="inferred from homology"/>
<keyword evidence="4" id="KW-1185">Reference proteome</keyword>
<dbReference type="InterPro" id="IPR003808">
    <property type="entry name" value="Fe-S_metab-assoc_dom"/>
</dbReference>
<dbReference type="EMBL" id="JAYMYQ010000011">
    <property type="protein sequence ID" value="KAK7306162.1"/>
    <property type="molecule type" value="Genomic_DNA"/>
</dbReference>
<evidence type="ECO:0000256" key="1">
    <source>
        <dbReference type="ARBA" id="ARBA00010282"/>
    </source>
</evidence>
<dbReference type="Proteomes" id="UP001367508">
    <property type="component" value="Unassembled WGS sequence"/>
</dbReference>
<sequence>MASARSSVLTLSPSSFSKPNTNIKRSVTITNTNAYGKGLCSTTPKLIQSNSNSSVSDKLNGLASEFSSLSEPIDRVKRLLHYASLLPPFQNSDRVPANRVVGCATQVWLVAEMDDGGRMRFRADSDSEISKGFCWCLVWVLDGAKPEEVLTLTNLHLPTVNVGFNVKAQSRINTLHNVLFRMQKATQDLLFLPPPTSNQTKPF</sequence>
<gene>
    <name evidence="3" type="ORF">VNO77_44085</name>
</gene>
<feature type="domain" description="Fe-S metabolism associated" evidence="2">
    <location>
        <begin position="64"/>
        <end position="184"/>
    </location>
</feature>
<comment type="similarity">
    <text evidence="1">Belongs to the SufE family.</text>
</comment>
<protein>
    <recommendedName>
        <fullName evidence="2">Fe-S metabolism associated domain-containing protein</fullName>
    </recommendedName>
</protein>
<accession>A0AAN9JW10</accession>
<evidence type="ECO:0000313" key="3">
    <source>
        <dbReference type="EMBL" id="KAK7306162.1"/>
    </source>
</evidence>
<dbReference type="PANTHER" id="PTHR43597">
    <property type="entry name" value="SULFUR ACCEPTOR PROTEIN CSDE"/>
    <property type="match status" value="1"/>
</dbReference>
<reference evidence="3 4" key="1">
    <citation type="submission" date="2024-01" db="EMBL/GenBank/DDBJ databases">
        <title>The genomes of 5 underutilized Papilionoideae crops provide insights into root nodulation and disease resistanc.</title>
        <authorList>
            <person name="Jiang F."/>
        </authorList>
    </citation>
    <scope>NUCLEOTIDE SEQUENCE [LARGE SCALE GENOMIC DNA]</scope>
    <source>
        <strain evidence="3">LVBAO_FW01</strain>
        <tissue evidence="3">Leaves</tissue>
    </source>
</reference>
<organism evidence="3 4">
    <name type="scientific">Canavalia gladiata</name>
    <name type="common">Sword bean</name>
    <name type="synonym">Dolichos gladiatus</name>
    <dbReference type="NCBI Taxonomy" id="3824"/>
    <lineage>
        <taxon>Eukaryota</taxon>
        <taxon>Viridiplantae</taxon>
        <taxon>Streptophyta</taxon>
        <taxon>Embryophyta</taxon>
        <taxon>Tracheophyta</taxon>
        <taxon>Spermatophyta</taxon>
        <taxon>Magnoliopsida</taxon>
        <taxon>eudicotyledons</taxon>
        <taxon>Gunneridae</taxon>
        <taxon>Pentapetalae</taxon>
        <taxon>rosids</taxon>
        <taxon>fabids</taxon>
        <taxon>Fabales</taxon>
        <taxon>Fabaceae</taxon>
        <taxon>Papilionoideae</taxon>
        <taxon>50 kb inversion clade</taxon>
        <taxon>NPAAA clade</taxon>
        <taxon>indigoferoid/millettioid clade</taxon>
        <taxon>Phaseoleae</taxon>
        <taxon>Canavalia</taxon>
    </lineage>
</organism>
<evidence type="ECO:0000313" key="4">
    <source>
        <dbReference type="Proteomes" id="UP001367508"/>
    </source>
</evidence>
<dbReference type="PANTHER" id="PTHR43597:SF5">
    <property type="entry name" value="SUFE-LIKE PROTEIN 2, CHLOROPLASTIC"/>
    <property type="match status" value="1"/>
</dbReference>
<dbReference type="Gene3D" id="3.90.1010.10">
    <property type="match status" value="1"/>
</dbReference>
<evidence type="ECO:0000259" key="2">
    <source>
        <dbReference type="Pfam" id="PF02657"/>
    </source>
</evidence>
<name>A0AAN9JW10_CANGL</name>
<dbReference type="SUPFAM" id="SSF82649">
    <property type="entry name" value="SufE/NifU"/>
    <property type="match status" value="1"/>
</dbReference>
<dbReference type="AlphaFoldDB" id="A0AAN9JW10"/>
<dbReference type="Pfam" id="PF02657">
    <property type="entry name" value="SufE"/>
    <property type="match status" value="1"/>
</dbReference>